<keyword evidence="3" id="KW-1185">Reference proteome</keyword>
<dbReference type="AlphaFoldDB" id="A0A6A5ZFB6"/>
<evidence type="ECO:0000313" key="2">
    <source>
        <dbReference type="EMBL" id="KAF2117804.1"/>
    </source>
</evidence>
<evidence type="ECO:0000259" key="1">
    <source>
        <dbReference type="PROSITE" id="PS50097"/>
    </source>
</evidence>
<sequence length="268" mass="30928">MATSAGGSKKRSKAERPTLGSASREVILIEIGPDRVKYYVLKAFLTHYSQYFNKSLNGPWKEAEDRKIALPDVEPTVFNIFVNWLYTQAMPKSRSAWFRVSELSWNPYETTKDLDLLMIKAYIFGDRFATPRFSQLVLDQFASHNICNGDTPWYSNIIYAYDNLSASNVMLKLLVDLHSHFWDVDHDDEKEPDGIQDQLPRAFLLSVMRKQTKMISDLEDKSAKEHLTACSYHEHATDEGRKECQKRIKDSQCIYCEENSASESDEDE</sequence>
<dbReference type="PANTHER" id="PTHR47843">
    <property type="entry name" value="BTB DOMAIN-CONTAINING PROTEIN-RELATED"/>
    <property type="match status" value="1"/>
</dbReference>
<dbReference type="InterPro" id="IPR000210">
    <property type="entry name" value="BTB/POZ_dom"/>
</dbReference>
<dbReference type="PANTHER" id="PTHR47843:SF2">
    <property type="entry name" value="BTB DOMAIN-CONTAINING PROTEIN"/>
    <property type="match status" value="1"/>
</dbReference>
<dbReference type="EMBL" id="ML977318">
    <property type="protein sequence ID" value="KAF2117804.1"/>
    <property type="molecule type" value="Genomic_DNA"/>
</dbReference>
<dbReference type="Gene3D" id="3.30.710.10">
    <property type="entry name" value="Potassium Channel Kv1.1, Chain A"/>
    <property type="match status" value="1"/>
</dbReference>
<dbReference type="PROSITE" id="PS50097">
    <property type="entry name" value="BTB"/>
    <property type="match status" value="1"/>
</dbReference>
<dbReference type="Proteomes" id="UP000799770">
    <property type="component" value="Unassembled WGS sequence"/>
</dbReference>
<evidence type="ECO:0000313" key="3">
    <source>
        <dbReference type="Proteomes" id="UP000799770"/>
    </source>
</evidence>
<dbReference type="OrthoDB" id="194443at2759"/>
<name>A0A6A5ZFB6_9PLEO</name>
<reference evidence="2" key="1">
    <citation type="journal article" date="2020" name="Stud. Mycol.">
        <title>101 Dothideomycetes genomes: a test case for predicting lifestyles and emergence of pathogens.</title>
        <authorList>
            <person name="Haridas S."/>
            <person name="Albert R."/>
            <person name="Binder M."/>
            <person name="Bloem J."/>
            <person name="Labutti K."/>
            <person name="Salamov A."/>
            <person name="Andreopoulos B."/>
            <person name="Baker S."/>
            <person name="Barry K."/>
            <person name="Bills G."/>
            <person name="Bluhm B."/>
            <person name="Cannon C."/>
            <person name="Castanera R."/>
            <person name="Culley D."/>
            <person name="Daum C."/>
            <person name="Ezra D."/>
            <person name="Gonzalez J."/>
            <person name="Henrissat B."/>
            <person name="Kuo A."/>
            <person name="Liang C."/>
            <person name="Lipzen A."/>
            <person name="Lutzoni F."/>
            <person name="Magnuson J."/>
            <person name="Mondo S."/>
            <person name="Nolan M."/>
            <person name="Ohm R."/>
            <person name="Pangilinan J."/>
            <person name="Park H.-J."/>
            <person name="Ramirez L."/>
            <person name="Alfaro M."/>
            <person name="Sun H."/>
            <person name="Tritt A."/>
            <person name="Yoshinaga Y."/>
            <person name="Zwiers L.-H."/>
            <person name="Turgeon B."/>
            <person name="Goodwin S."/>
            <person name="Spatafora J."/>
            <person name="Crous P."/>
            <person name="Grigoriev I."/>
        </authorList>
    </citation>
    <scope>NUCLEOTIDE SEQUENCE</scope>
    <source>
        <strain evidence="2">CBS 627.86</strain>
    </source>
</reference>
<dbReference type="SUPFAM" id="SSF54695">
    <property type="entry name" value="POZ domain"/>
    <property type="match status" value="1"/>
</dbReference>
<protein>
    <recommendedName>
        <fullName evidence="1">BTB domain-containing protein</fullName>
    </recommendedName>
</protein>
<proteinExistence type="predicted"/>
<dbReference type="InterPro" id="IPR011333">
    <property type="entry name" value="SKP1/BTB/POZ_sf"/>
</dbReference>
<gene>
    <name evidence="2" type="ORF">BDV96DRAFT_597678</name>
</gene>
<feature type="domain" description="BTB" evidence="1">
    <location>
        <begin position="25"/>
        <end position="94"/>
    </location>
</feature>
<dbReference type="Pfam" id="PF00651">
    <property type="entry name" value="BTB"/>
    <property type="match status" value="1"/>
</dbReference>
<accession>A0A6A5ZFB6</accession>
<organism evidence="2 3">
    <name type="scientific">Lophiotrema nucula</name>
    <dbReference type="NCBI Taxonomy" id="690887"/>
    <lineage>
        <taxon>Eukaryota</taxon>
        <taxon>Fungi</taxon>
        <taxon>Dikarya</taxon>
        <taxon>Ascomycota</taxon>
        <taxon>Pezizomycotina</taxon>
        <taxon>Dothideomycetes</taxon>
        <taxon>Pleosporomycetidae</taxon>
        <taxon>Pleosporales</taxon>
        <taxon>Lophiotremataceae</taxon>
        <taxon>Lophiotrema</taxon>
    </lineage>
</organism>
<dbReference type="CDD" id="cd18186">
    <property type="entry name" value="BTB_POZ_ZBTB_KLHL-like"/>
    <property type="match status" value="1"/>
</dbReference>